<feature type="domain" description="RING-type" evidence="10">
    <location>
        <begin position="231"/>
        <end position="272"/>
    </location>
</feature>
<feature type="region of interest" description="Disordered" evidence="9">
    <location>
        <begin position="190"/>
        <end position="210"/>
    </location>
</feature>
<dbReference type="EMBL" id="GCHU01004040">
    <property type="protein sequence ID" value="JAG89080.1"/>
    <property type="molecule type" value="Transcribed_RNA"/>
</dbReference>
<evidence type="ECO:0000256" key="9">
    <source>
        <dbReference type="SAM" id="MobiDB-lite"/>
    </source>
</evidence>
<evidence type="ECO:0000256" key="2">
    <source>
        <dbReference type="ARBA" id="ARBA00012483"/>
    </source>
</evidence>
<dbReference type="GO" id="GO:0005737">
    <property type="term" value="C:cytoplasm"/>
    <property type="evidence" value="ECO:0007669"/>
    <property type="project" value="TreeGrafter"/>
</dbReference>
<dbReference type="FunFam" id="3.30.40.10:FF:000022">
    <property type="entry name" value="E3 ubiquitin-protein ligase RING1-like"/>
    <property type="match status" value="1"/>
</dbReference>
<dbReference type="InterPro" id="IPR001841">
    <property type="entry name" value="Znf_RING"/>
</dbReference>
<protein>
    <recommendedName>
        <fullName evidence="2">RING-type E3 ubiquitin transferase</fullName>
        <ecNumber evidence="2">2.3.2.27</ecNumber>
    </recommendedName>
</protein>
<evidence type="ECO:0000313" key="11">
    <source>
        <dbReference type="EMBL" id="JAG89080.1"/>
    </source>
</evidence>
<keyword evidence="4" id="KW-0479">Metal-binding</keyword>
<proteinExistence type="predicted"/>
<dbReference type="PANTHER" id="PTHR15710:SF217">
    <property type="entry name" value="E3 UBIQUITIN-PROTEIN LIGASE RDUF2"/>
    <property type="match status" value="1"/>
</dbReference>
<dbReference type="PANTHER" id="PTHR15710">
    <property type="entry name" value="E3 UBIQUITIN-PROTEIN LIGASE PRAJA"/>
    <property type="match status" value="1"/>
</dbReference>
<keyword evidence="7" id="KW-0862">Zinc</keyword>
<reference evidence="11" key="1">
    <citation type="submission" date="2015-02" db="EMBL/GenBank/DDBJ databases">
        <title>A transcriptome of Wollemia nobilis - a relic of Gondwana.</title>
        <authorList>
            <person name="Chia J.Y."/>
            <person name="Leong Y.S."/>
            <person name="Abdul Karim S."/>
            <person name="Wan Azmi N."/>
            <person name="Hercus R."/>
            <person name="Croft L."/>
        </authorList>
    </citation>
    <scope>NUCLEOTIDE SEQUENCE</scope>
    <source>
        <strain evidence="11">MaeBrown</strain>
        <tissue evidence="11">Leaf</tissue>
    </source>
</reference>
<keyword evidence="6" id="KW-0833">Ubl conjugation pathway</keyword>
<dbReference type="InterPro" id="IPR013083">
    <property type="entry name" value="Znf_RING/FYVE/PHD"/>
</dbReference>
<accession>A0A0C9QWK1</accession>
<dbReference type="Pfam" id="PF14369">
    <property type="entry name" value="Zn_ribbon_19"/>
    <property type="match status" value="1"/>
</dbReference>
<evidence type="ECO:0000259" key="10">
    <source>
        <dbReference type="PROSITE" id="PS50089"/>
    </source>
</evidence>
<evidence type="ECO:0000256" key="7">
    <source>
        <dbReference type="ARBA" id="ARBA00022833"/>
    </source>
</evidence>
<evidence type="ECO:0000256" key="4">
    <source>
        <dbReference type="ARBA" id="ARBA00022723"/>
    </source>
</evidence>
<evidence type="ECO:0000256" key="5">
    <source>
        <dbReference type="ARBA" id="ARBA00022771"/>
    </source>
</evidence>
<feature type="compositionally biased region" description="Low complexity" evidence="9">
    <location>
        <begin position="379"/>
        <end position="410"/>
    </location>
</feature>
<evidence type="ECO:0000256" key="8">
    <source>
        <dbReference type="PROSITE-ProRule" id="PRU00175"/>
    </source>
</evidence>
<dbReference type="SMART" id="SM00184">
    <property type="entry name" value="RING"/>
    <property type="match status" value="1"/>
</dbReference>
<dbReference type="CDD" id="cd16667">
    <property type="entry name" value="RING-H2_RNF126-like"/>
    <property type="match status" value="1"/>
</dbReference>
<sequence>MSSSSRTVTCWCHQCNRSVSVRLGRGESLICPLCNEGFVEEIDEEQHRHGVFPGMQMRWAGPRWMRERRGVPPPPAMVQMEVMEAMNALMSGMDPNSSFAHGGGSRILRFARAPPPSASADPMVLVRGLSHGLMDEDGGVEVFFDELHRHHHHHHHHHHHGHMFGGSARRRHHAHMGDFAVEHLIRQLASATAGDGGQGDRCGPPPAARSAVEAMPTVKITQKHLSVESHCAVCTDPFEIGGEVREMPCKHIYHADCILPWLAQHNSCPVCRHEMPTDDEEYEGGQRENSGPGEGSGHLGLTIWGLPGGGFAVGRFTSSSPRRGSRNESSRSSSSSSASSLIFRRGGGRGLVSDLGIRNGSGENQGRRNPLSFLWPFRSSNSNSNSSEPSSSTANPNSSNNNGNSRWWFR</sequence>
<keyword evidence="5 8" id="KW-0863">Zinc-finger</keyword>
<dbReference type="Pfam" id="PF13639">
    <property type="entry name" value="zf-RING_2"/>
    <property type="match status" value="1"/>
</dbReference>
<dbReference type="SUPFAM" id="SSF57850">
    <property type="entry name" value="RING/U-box"/>
    <property type="match status" value="1"/>
</dbReference>
<name>A0A0C9QWK1_9CONI</name>
<dbReference type="Gene3D" id="3.30.40.10">
    <property type="entry name" value="Zinc/RING finger domain, C3HC4 (zinc finger)"/>
    <property type="match status" value="1"/>
</dbReference>
<evidence type="ECO:0000256" key="6">
    <source>
        <dbReference type="ARBA" id="ARBA00022786"/>
    </source>
</evidence>
<dbReference type="GO" id="GO:0016567">
    <property type="term" value="P:protein ubiquitination"/>
    <property type="evidence" value="ECO:0007669"/>
    <property type="project" value="TreeGrafter"/>
</dbReference>
<feature type="region of interest" description="Disordered" evidence="9">
    <location>
        <begin position="277"/>
        <end position="301"/>
    </location>
</feature>
<comment type="catalytic activity">
    <reaction evidence="1">
        <text>S-ubiquitinyl-[E2 ubiquitin-conjugating enzyme]-L-cysteine + [acceptor protein]-L-lysine = [E2 ubiquitin-conjugating enzyme]-L-cysteine + N(6)-ubiquitinyl-[acceptor protein]-L-lysine.</text>
        <dbReference type="EC" id="2.3.2.27"/>
    </reaction>
</comment>
<dbReference type="EC" id="2.3.2.27" evidence="2"/>
<evidence type="ECO:0000256" key="3">
    <source>
        <dbReference type="ARBA" id="ARBA00022679"/>
    </source>
</evidence>
<evidence type="ECO:0000256" key="1">
    <source>
        <dbReference type="ARBA" id="ARBA00000900"/>
    </source>
</evidence>
<feature type="region of interest" description="Disordered" evidence="9">
    <location>
        <begin position="315"/>
        <end position="342"/>
    </location>
</feature>
<dbReference type="InterPro" id="IPR039525">
    <property type="entry name" value="RNF126-like_zinc-ribbon"/>
</dbReference>
<feature type="compositionally biased region" description="Low complexity" evidence="9">
    <location>
        <begin position="330"/>
        <end position="342"/>
    </location>
</feature>
<dbReference type="AlphaFoldDB" id="A0A0C9QWK1"/>
<keyword evidence="3" id="KW-0808">Transferase</keyword>
<dbReference type="GO" id="GO:0061630">
    <property type="term" value="F:ubiquitin protein ligase activity"/>
    <property type="evidence" value="ECO:0007669"/>
    <property type="project" value="UniProtKB-EC"/>
</dbReference>
<feature type="region of interest" description="Disordered" evidence="9">
    <location>
        <begin position="354"/>
        <end position="410"/>
    </location>
</feature>
<dbReference type="PROSITE" id="PS50089">
    <property type="entry name" value="ZF_RING_2"/>
    <property type="match status" value="1"/>
</dbReference>
<organism evidence="11">
    <name type="scientific">Wollemia nobilis</name>
    <dbReference type="NCBI Taxonomy" id="56998"/>
    <lineage>
        <taxon>Eukaryota</taxon>
        <taxon>Viridiplantae</taxon>
        <taxon>Streptophyta</taxon>
        <taxon>Embryophyta</taxon>
        <taxon>Tracheophyta</taxon>
        <taxon>Spermatophyta</taxon>
        <taxon>Pinopsida</taxon>
        <taxon>Pinidae</taxon>
        <taxon>Conifers II</taxon>
        <taxon>Araucariales</taxon>
        <taxon>Araucariaceae</taxon>
        <taxon>Wollemia</taxon>
    </lineage>
</organism>
<dbReference type="GO" id="GO:0008270">
    <property type="term" value="F:zinc ion binding"/>
    <property type="evidence" value="ECO:0007669"/>
    <property type="project" value="UniProtKB-KW"/>
</dbReference>